<feature type="compositionally biased region" description="Pro residues" evidence="1">
    <location>
        <begin position="145"/>
        <end position="159"/>
    </location>
</feature>
<feature type="region of interest" description="Disordered" evidence="1">
    <location>
        <begin position="1"/>
        <end position="232"/>
    </location>
</feature>
<accession>A0ABM1DEJ8</accession>
<proteinExistence type="predicted"/>
<evidence type="ECO:0000313" key="2">
    <source>
        <dbReference type="Proteomes" id="UP000694910"/>
    </source>
</evidence>
<dbReference type="GeneID" id="106803419"/>
<dbReference type="Proteomes" id="UP000694910">
    <property type="component" value="Unplaced"/>
</dbReference>
<sequence>MAQGPVPPSGGDNRPPKGRAYGQSVFNEKNRKDPECRTSPASLTPAGPGRPQTTEATEGIATAPPTAPKSQLPGPRTRRPVLEPRGSEGAFFPTPTPTDTRGRASPAADRARESAGRAVPPARGRGLGGLPPSLGHRPRRGRSPSPYPLRGPARPPGPEAQPSRGKGGTGADRRKDTYLKGYIVSLPALPGRPVTRARTSGPMTSARRLSSTAHRLTPPSGGAAPQGPRSAQ</sequence>
<dbReference type="RefSeq" id="XP_014650229.1">
    <property type="nucleotide sequence ID" value="XM_014794743.1"/>
</dbReference>
<organism evidence="2 3">
    <name type="scientific">Ceratotherium simum simum</name>
    <name type="common">Southern white rhinoceros</name>
    <dbReference type="NCBI Taxonomy" id="73337"/>
    <lineage>
        <taxon>Eukaryota</taxon>
        <taxon>Metazoa</taxon>
        <taxon>Chordata</taxon>
        <taxon>Craniata</taxon>
        <taxon>Vertebrata</taxon>
        <taxon>Euteleostomi</taxon>
        <taxon>Mammalia</taxon>
        <taxon>Eutheria</taxon>
        <taxon>Laurasiatheria</taxon>
        <taxon>Perissodactyla</taxon>
        <taxon>Rhinocerotidae</taxon>
        <taxon>Ceratotherium</taxon>
    </lineage>
</organism>
<name>A0ABM1DEJ8_CERSS</name>
<evidence type="ECO:0000256" key="1">
    <source>
        <dbReference type="SAM" id="MobiDB-lite"/>
    </source>
</evidence>
<reference evidence="3" key="1">
    <citation type="submission" date="2025-08" db="UniProtKB">
        <authorList>
            <consortium name="RefSeq"/>
        </authorList>
    </citation>
    <scope>IDENTIFICATION</scope>
</reference>
<feature type="compositionally biased region" description="Low complexity" evidence="1">
    <location>
        <begin position="116"/>
        <end position="135"/>
    </location>
</feature>
<keyword evidence="2" id="KW-1185">Reference proteome</keyword>
<feature type="compositionally biased region" description="Polar residues" evidence="1">
    <location>
        <begin position="197"/>
        <end position="214"/>
    </location>
</feature>
<evidence type="ECO:0000313" key="3">
    <source>
        <dbReference type="RefSeq" id="XP_014650229.1"/>
    </source>
</evidence>
<protein>
    <submittedName>
        <fullName evidence="3">Proline-rich protein 2-like</fullName>
    </submittedName>
</protein>
<gene>
    <name evidence="3" type="primary">LOC106803419</name>
</gene>